<protein>
    <submittedName>
        <fullName evidence="2">Uncharacterized protein</fullName>
    </submittedName>
</protein>
<keyword evidence="1" id="KW-0812">Transmembrane</keyword>
<gene>
    <name evidence="2" type="ORF">L596_014683</name>
</gene>
<evidence type="ECO:0000256" key="1">
    <source>
        <dbReference type="SAM" id="Phobius"/>
    </source>
</evidence>
<reference evidence="2 3" key="1">
    <citation type="journal article" date="2015" name="Genome Biol.">
        <title>Comparative genomics of Steinernema reveals deeply conserved gene regulatory networks.</title>
        <authorList>
            <person name="Dillman A.R."/>
            <person name="Macchietto M."/>
            <person name="Porter C.F."/>
            <person name="Rogers A."/>
            <person name="Williams B."/>
            <person name="Antoshechkin I."/>
            <person name="Lee M.M."/>
            <person name="Goodwin Z."/>
            <person name="Lu X."/>
            <person name="Lewis E.E."/>
            <person name="Goodrich-Blair H."/>
            <person name="Stock S.P."/>
            <person name="Adams B.J."/>
            <person name="Sternberg P.W."/>
            <person name="Mortazavi A."/>
        </authorList>
    </citation>
    <scope>NUCLEOTIDE SEQUENCE [LARGE SCALE GENOMIC DNA]</scope>
    <source>
        <strain evidence="2 3">ALL</strain>
    </source>
</reference>
<dbReference type="AlphaFoldDB" id="A0A4U5NCL4"/>
<name>A0A4U5NCL4_STECR</name>
<reference evidence="2 3" key="2">
    <citation type="journal article" date="2019" name="G3 (Bethesda)">
        <title>Hybrid Assembly of the Genome of the Entomopathogenic Nematode Steinernema carpocapsae Identifies the X-Chromosome.</title>
        <authorList>
            <person name="Serra L."/>
            <person name="Macchietto M."/>
            <person name="Macias-Munoz A."/>
            <person name="McGill C.J."/>
            <person name="Rodriguez I.M."/>
            <person name="Rodriguez B."/>
            <person name="Murad R."/>
            <person name="Mortazavi A."/>
        </authorList>
    </citation>
    <scope>NUCLEOTIDE SEQUENCE [LARGE SCALE GENOMIC DNA]</scope>
    <source>
        <strain evidence="2 3">ALL</strain>
    </source>
</reference>
<sequence length="98" mass="11114">MICPILTKNRVFDTHFPPPKYKRVSLCVRVSRPPILQDEIFDGDLKPIKDQILTKMVASPGLTMGKFMFIDRTVVVTMISVTFTVVIVWLQFNSKAGS</sequence>
<dbReference type="EMBL" id="AZBU02000004">
    <property type="protein sequence ID" value="TKR80639.1"/>
    <property type="molecule type" value="Genomic_DNA"/>
</dbReference>
<dbReference type="OrthoDB" id="5848665at2759"/>
<comment type="caution">
    <text evidence="2">The sequence shown here is derived from an EMBL/GenBank/DDBJ whole genome shotgun (WGS) entry which is preliminary data.</text>
</comment>
<evidence type="ECO:0000313" key="3">
    <source>
        <dbReference type="Proteomes" id="UP000298663"/>
    </source>
</evidence>
<keyword evidence="1" id="KW-1133">Transmembrane helix</keyword>
<keyword evidence="1" id="KW-0472">Membrane</keyword>
<evidence type="ECO:0000313" key="2">
    <source>
        <dbReference type="EMBL" id="TKR80639.1"/>
    </source>
</evidence>
<proteinExistence type="predicted"/>
<dbReference type="Proteomes" id="UP000298663">
    <property type="component" value="Unassembled WGS sequence"/>
</dbReference>
<accession>A0A4U5NCL4</accession>
<keyword evidence="3" id="KW-1185">Reference proteome</keyword>
<organism evidence="2 3">
    <name type="scientific">Steinernema carpocapsae</name>
    <name type="common">Entomopathogenic nematode</name>
    <dbReference type="NCBI Taxonomy" id="34508"/>
    <lineage>
        <taxon>Eukaryota</taxon>
        <taxon>Metazoa</taxon>
        <taxon>Ecdysozoa</taxon>
        <taxon>Nematoda</taxon>
        <taxon>Chromadorea</taxon>
        <taxon>Rhabditida</taxon>
        <taxon>Tylenchina</taxon>
        <taxon>Panagrolaimomorpha</taxon>
        <taxon>Strongyloidoidea</taxon>
        <taxon>Steinernematidae</taxon>
        <taxon>Steinernema</taxon>
    </lineage>
</organism>
<feature type="transmembrane region" description="Helical" evidence="1">
    <location>
        <begin position="74"/>
        <end position="92"/>
    </location>
</feature>